<evidence type="ECO:0000256" key="4">
    <source>
        <dbReference type="ARBA" id="ARBA00022884"/>
    </source>
</evidence>
<feature type="compositionally biased region" description="Low complexity" evidence="6">
    <location>
        <begin position="272"/>
        <end position="305"/>
    </location>
</feature>
<keyword evidence="1 5" id="KW-0489">Methyltransferase</keyword>
<feature type="non-terminal residue" evidence="8">
    <location>
        <position position="335"/>
    </location>
</feature>
<feature type="binding site" evidence="5">
    <location>
        <position position="182"/>
    </location>
    <ligand>
        <name>S-adenosyl-L-methionine</name>
        <dbReference type="ChEBI" id="CHEBI:59789"/>
    </ligand>
</feature>
<evidence type="ECO:0000259" key="7">
    <source>
        <dbReference type="PROSITE" id="PS51686"/>
    </source>
</evidence>
<gene>
    <name evidence="8" type="ORF">Agub_g3838</name>
</gene>
<evidence type="ECO:0000256" key="3">
    <source>
        <dbReference type="ARBA" id="ARBA00022691"/>
    </source>
</evidence>
<protein>
    <recommendedName>
        <fullName evidence="7">SAM-dependent MTase RsmB/NOP-type domain-containing protein</fullName>
    </recommendedName>
</protein>
<name>A0AAD3HIV1_9CHLO</name>
<keyword evidence="9" id="KW-1185">Reference proteome</keyword>
<dbReference type="GO" id="GO:0001510">
    <property type="term" value="P:RNA methylation"/>
    <property type="evidence" value="ECO:0007669"/>
    <property type="project" value="InterPro"/>
</dbReference>
<sequence>VTGDPASAADGCSSSPAPPAALPSAADAAAAPPATSSQEPPPPLPPGWTASSQGPVAPRSGMYVGLARAAMSRQEMFRVREGLALQLVEPVFRVPPVTGLPPGWVMLQNLPSLVAALALSPDPGSRVLDMCAAPGGKTTLLAQIMGDEGEIVAFDRTHAKVSEVVSLARELGVTCITAHKMDAGKAVELPPPASDAAVSVPAAGTGAGAATSAAATRRGGEGPVGRANGQGGLGPNDAHPGPQNGPEDGALSSSPCTAVQEGTEAGGGATGGDAAVAVAAPSTAAEAAPAAAEPALSSAPAAAAGVGAGGAPSRPQPSAKALQREERRRAAMIKR</sequence>
<evidence type="ECO:0000256" key="1">
    <source>
        <dbReference type="ARBA" id="ARBA00022603"/>
    </source>
</evidence>
<organism evidence="8 9">
    <name type="scientific">Astrephomene gubernaculifera</name>
    <dbReference type="NCBI Taxonomy" id="47775"/>
    <lineage>
        <taxon>Eukaryota</taxon>
        <taxon>Viridiplantae</taxon>
        <taxon>Chlorophyta</taxon>
        <taxon>core chlorophytes</taxon>
        <taxon>Chlorophyceae</taxon>
        <taxon>CS clade</taxon>
        <taxon>Chlamydomonadales</taxon>
        <taxon>Astrephomenaceae</taxon>
        <taxon>Astrephomene</taxon>
    </lineage>
</organism>
<feature type="region of interest" description="Disordered" evidence="6">
    <location>
        <begin position="209"/>
        <end position="335"/>
    </location>
</feature>
<proteinExistence type="inferred from homology"/>
<dbReference type="PROSITE" id="PS50890">
    <property type="entry name" value="PUA"/>
    <property type="match status" value="1"/>
</dbReference>
<feature type="domain" description="SAM-dependent MTase RsmB/NOP-type" evidence="7">
    <location>
        <begin position="37"/>
        <end position="316"/>
    </location>
</feature>
<dbReference type="GO" id="GO:0003723">
    <property type="term" value="F:RNA binding"/>
    <property type="evidence" value="ECO:0007669"/>
    <property type="project" value="UniProtKB-UniRule"/>
</dbReference>
<dbReference type="Gene3D" id="3.40.50.150">
    <property type="entry name" value="Vaccinia Virus protein VP39"/>
    <property type="match status" value="1"/>
</dbReference>
<dbReference type="AlphaFoldDB" id="A0AAD3HIV1"/>
<dbReference type="PANTHER" id="PTHR22807:SF34">
    <property type="entry name" value="TRNA (CYTOSINE(72)-C(5))-METHYLTRANSFERASE NSUN6"/>
    <property type="match status" value="1"/>
</dbReference>
<dbReference type="PANTHER" id="PTHR22807">
    <property type="entry name" value="NOP2 YEAST -RELATED NOL1/NOP2/FMU SUN DOMAIN-CONTAINING"/>
    <property type="match status" value="1"/>
</dbReference>
<evidence type="ECO:0000313" key="9">
    <source>
        <dbReference type="Proteomes" id="UP001054857"/>
    </source>
</evidence>
<dbReference type="InterPro" id="IPR001678">
    <property type="entry name" value="MeTrfase_RsmB-F_NOP2_dom"/>
</dbReference>
<feature type="compositionally biased region" description="Low complexity" evidence="6">
    <location>
        <begin position="1"/>
        <end position="15"/>
    </location>
</feature>
<keyword evidence="2 5" id="KW-0808">Transferase</keyword>
<dbReference type="PRINTS" id="PR02008">
    <property type="entry name" value="RCMTFAMILY"/>
</dbReference>
<comment type="similarity">
    <text evidence="5">Belongs to the class I-like SAM-binding methyltransferase superfamily. RsmB/NOP family.</text>
</comment>
<feature type="region of interest" description="Disordered" evidence="6">
    <location>
        <begin position="1"/>
        <end position="55"/>
    </location>
</feature>
<dbReference type="InterPro" id="IPR023267">
    <property type="entry name" value="RCMT"/>
</dbReference>
<evidence type="ECO:0000256" key="2">
    <source>
        <dbReference type="ARBA" id="ARBA00022679"/>
    </source>
</evidence>
<comment type="caution">
    <text evidence="8">The sequence shown here is derived from an EMBL/GenBank/DDBJ whole genome shotgun (WGS) entry which is preliminary data.</text>
</comment>
<feature type="active site" description="Nucleophile" evidence="5">
    <location>
        <position position="256"/>
    </location>
</feature>
<feature type="binding site" evidence="5">
    <location>
        <position position="155"/>
    </location>
    <ligand>
        <name>S-adenosyl-L-methionine</name>
        <dbReference type="ChEBI" id="CHEBI:59789"/>
    </ligand>
</feature>
<accession>A0AAD3HIV1</accession>
<dbReference type="Pfam" id="PF01189">
    <property type="entry name" value="Methyltr_RsmB-F"/>
    <property type="match status" value="1"/>
</dbReference>
<dbReference type="PROSITE" id="PS51686">
    <property type="entry name" value="SAM_MT_RSMB_NOP"/>
    <property type="match status" value="1"/>
</dbReference>
<evidence type="ECO:0000256" key="6">
    <source>
        <dbReference type="SAM" id="MobiDB-lite"/>
    </source>
</evidence>
<dbReference type="SUPFAM" id="SSF53335">
    <property type="entry name" value="S-adenosyl-L-methionine-dependent methyltransferases"/>
    <property type="match status" value="1"/>
</dbReference>
<feature type="binding site" evidence="5">
    <location>
        <begin position="131"/>
        <end position="137"/>
    </location>
    <ligand>
        <name>S-adenosyl-L-methionine</name>
        <dbReference type="ChEBI" id="CHEBI:59789"/>
    </ligand>
</feature>
<feature type="non-terminal residue" evidence="8">
    <location>
        <position position="1"/>
    </location>
</feature>
<dbReference type="InterPro" id="IPR049560">
    <property type="entry name" value="MeTrfase_RsmB-F_NOP2_cat"/>
</dbReference>
<reference evidence="8 9" key="1">
    <citation type="journal article" date="2021" name="Sci. Rep.">
        <title>Genome sequencing of the multicellular alga Astrephomene provides insights into convergent evolution of germ-soma differentiation.</title>
        <authorList>
            <person name="Yamashita S."/>
            <person name="Yamamoto K."/>
            <person name="Matsuzaki R."/>
            <person name="Suzuki S."/>
            <person name="Yamaguchi H."/>
            <person name="Hirooka S."/>
            <person name="Minakuchi Y."/>
            <person name="Miyagishima S."/>
            <person name="Kawachi M."/>
            <person name="Toyoda A."/>
            <person name="Nozaki H."/>
        </authorList>
    </citation>
    <scope>NUCLEOTIDE SEQUENCE [LARGE SCALE GENOMIC DNA]</scope>
    <source>
        <strain evidence="8 9">NIES-4017</strain>
    </source>
</reference>
<keyword evidence="3 5" id="KW-0949">S-adenosyl-L-methionine</keyword>
<dbReference type="Proteomes" id="UP001054857">
    <property type="component" value="Unassembled WGS sequence"/>
</dbReference>
<dbReference type="InterPro" id="IPR029063">
    <property type="entry name" value="SAM-dependent_MTases_sf"/>
</dbReference>
<dbReference type="EMBL" id="BMAR01000004">
    <property type="protein sequence ID" value="GFR42949.1"/>
    <property type="molecule type" value="Genomic_DNA"/>
</dbReference>
<evidence type="ECO:0000256" key="5">
    <source>
        <dbReference type="PROSITE-ProRule" id="PRU01023"/>
    </source>
</evidence>
<feature type="compositionally biased region" description="Low complexity" evidence="6">
    <location>
        <begin position="22"/>
        <end position="38"/>
    </location>
</feature>
<dbReference type="GO" id="GO:0008173">
    <property type="term" value="F:RNA methyltransferase activity"/>
    <property type="evidence" value="ECO:0007669"/>
    <property type="project" value="InterPro"/>
</dbReference>
<evidence type="ECO:0000313" key="8">
    <source>
        <dbReference type="EMBL" id="GFR42949.1"/>
    </source>
</evidence>
<comment type="caution">
    <text evidence="5">Lacks conserved residue(s) required for the propagation of feature annotation.</text>
</comment>
<keyword evidence="4 5" id="KW-0694">RNA-binding</keyword>